<dbReference type="Gene3D" id="4.10.1030.10">
    <property type="entry name" value="Ring Box Chain A, domain 5"/>
    <property type="match status" value="1"/>
</dbReference>
<dbReference type="PROSITE" id="PS50069">
    <property type="entry name" value="CULLIN_2"/>
    <property type="match status" value="1"/>
</dbReference>
<organism evidence="7 8">
    <name type="scientific">Haemaphysalis longicornis</name>
    <name type="common">Bush tick</name>
    <dbReference type="NCBI Taxonomy" id="44386"/>
    <lineage>
        <taxon>Eukaryota</taxon>
        <taxon>Metazoa</taxon>
        <taxon>Ecdysozoa</taxon>
        <taxon>Arthropoda</taxon>
        <taxon>Chelicerata</taxon>
        <taxon>Arachnida</taxon>
        <taxon>Acari</taxon>
        <taxon>Parasitiformes</taxon>
        <taxon>Ixodida</taxon>
        <taxon>Ixodoidea</taxon>
        <taxon>Ixodidae</taxon>
        <taxon>Haemaphysalinae</taxon>
        <taxon>Haemaphysalis</taxon>
    </lineage>
</organism>
<dbReference type="GO" id="GO:0006511">
    <property type="term" value="P:ubiquitin-dependent protein catabolic process"/>
    <property type="evidence" value="ECO:0007669"/>
    <property type="project" value="InterPro"/>
</dbReference>
<evidence type="ECO:0000259" key="6">
    <source>
        <dbReference type="PROSITE" id="PS50069"/>
    </source>
</evidence>
<dbReference type="Pfam" id="PF26557">
    <property type="entry name" value="Cullin_AB"/>
    <property type="match status" value="1"/>
</dbReference>
<dbReference type="InterPro" id="IPR036317">
    <property type="entry name" value="Cullin_homology_sf"/>
</dbReference>
<keyword evidence="2" id="KW-1017">Isopeptide bond</keyword>
<keyword evidence="8" id="KW-1185">Reference proteome</keyword>
<dbReference type="InterPro" id="IPR059120">
    <property type="entry name" value="Cullin-like_AB"/>
</dbReference>
<dbReference type="InterPro" id="IPR036388">
    <property type="entry name" value="WH-like_DNA-bd_sf"/>
</dbReference>
<evidence type="ECO:0000256" key="4">
    <source>
        <dbReference type="PROSITE-ProRule" id="PRU00330"/>
    </source>
</evidence>
<dbReference type="Gene3D" id="1.20.1310.10">
    <property type="entry name" value="Cullin Repeats"/>
    <property type="match status" value="2"/>
</dbReference>
<evidence type="ECO:0000313" key="8">
    <source>
        <dbReference type="Proteomes" id="UP000821853"/>
    </source>
</evidence>
<feature type="domain" description="Cullin family profile" evidence="6">
    <location>
        <begin position="79"/>
        <end position="306"/>
    </location>
</feature>
<dbReference type="FunFam" id="1.10.10.10:FF:000161">
    <property type="entry name" value="Cullin 1"/>
    <property type="match status" value="1"/>
</dbReference>
<dbReference type="GO" id="GO:0031625">
    <property type="term" value="F:ubiquitin protein ligase binding"/>
    <property type="evidence" value="ECO:0007669"/>
    <property type="project" value="InterPro"/>
</dbReference>
<name>A0A9J6FKQ2_HAELO</name>
<reference evidence="7 8" key="1">
    <citation type="journal article" date="2020" name="Cell">
        <title>Large-Scale Comparative Analyses of Tick Genomes Elucidate Their Genetic Diversity and Vector Capacities.</title>
        <authorList>
            <consortium name="Tick Genome and Microbiome Consortium (TIGMIC)"/>
            <person name="Jia N."/>
            <person name="Wang J."/>
            <person name="Shi W."/>
            <person name="Du L."/>
            <person name="Sun Y."/>
            <person name="Zhan W."/>
            <person name="Jiang J.F."/>
            <person name="Wang Q."/>
            <person name="Zhang B."/>
            <person name="Ji P."/>
            <person name="Bell-Sakyi L."/>
            <person name="Cui X.M."/>
            <person name="Yuan T.T."/>
            <person name="Jiang B.G."/>
            <person name="Yang W.F."/>
            <person name="Lam T.T."/>
            <person name="Chang Q.C."/>
            <person name="Ding S.J."/>
            <person name="Wang X.J."/>
            <person name="Zhu J.G."/>
            <person name="Ruan X.D."/>
            <person name="Zhao L."/>
            <person name="Wei J.T."/>
            <person name="Ye R.Z."/>
            <person name="Que T.C."/>
            <person name="Du C.H."/>
            <person name="Zhou Y.H."/>
            <person name="Cheng J.X."/>
            <person name="Dai P.F."/>
            <person name="Guo W.B."/>
            <person name="Han X.H."/>
            <person name="Huang E.J."/>
            <person name="Li L.F."/>
            <person name="Wei W."/>
            <person name="Gao Y.C."/>
            <person name="Liu J.Z."/>
            <person name="Shao H.Z."/>
            <person name="Wang X."/>
            <person name="Wang C.C."/>
            <person name="Yang T.C."/>
            <person name="Huo Q.B."/>
            <person name="Li W."/>
            <person name="Chen H.Y."/>
            <person name="Chen S.E."/>
            <person name="Zhou L.G."/>
            <person name="Ni X.B."/>
            <person name="Tian J.H."/>
            <person name="Sheng Y."/>
            <person name="Liu T."/>
            <person name="Pan Y.S."/>
            <person name="Xia L.Y."/>
            <person name="Li J."/>
            <person name="Zhao F."/>
            <person name="Cao W.C."/>
        </authorList>
    </citation>
    <scope>NUCLEOTIDE SEQUENCE [LARGE SCALE GENOMIC DNA]</scope>
    <source>
        <strain evidence="7">HaeL-2018</strain>
    </source>
</reference>
<dbReference type="SUPFAM" id="SSF46785">
    <property type="entry name" value="Winged helix' DNA-binding domain"/>
    <property type="match status" value="1"/>
</dbReference>
<evidence type="ECO:0000256" key="5">
    <source>
        <dbReference type="RuleBase" id="RU003829"/>
    </source>
</evidence>
<dbReference type="SUPFAM" id="SSF74788">
    <property type="entry name" value="Cullin repeat-like"/>
    <property type="match status" value="1"/>
</dbReference>
<sequence>MFEEHVYAEGMSAVERVGDMAAKDPTLHVDILIQVYRKYNDIVLTAFANDACFVLFLSIACKRFINNNAVTFLDQSTRKSPEFFAAYCDTLLSRSSEAPQLQLDDAVVGFTAMLQYIDDKDVFQKCCTQVLATRLLQRLSVSEGMEEKLMHKFGNACGNGYAWTLQRMFRDVSASKEVNEQFVRHMKNSNECFRLDFSIHVLASGLWPFRLSSHLKLPPELEGIVQSFATFYSGLYSTRKIQPLHNLSKGELVTSCFKEDYTLHASTFQIAVLLQYNQGLSFTVQQLQEGTSMDMRILQQVLESLLKCRLILCHGEKTEKFVKLRPDTIVSLFEGYHNNNLVVDINEPLEEELKAEQHVTQKMIDDERKMLVQSSIVRIMKIRKTLQHQELITEIVRQLERKFGPDTNLIEECITNLIENGYLEKDGLQLNTYHYVA</sequence>
<dbReference type="SMART" id="SM00884">
    <property type="entry name" value="Cullin_Nedd8"/>
    <property type="match status" value="1"/>
</dbReference>
<dbReference type="InterPro" id="IPR001373">
    <property type="entry name" value="Cullin_N"/>
</dbReference>
<dbReference type="Proteomes" id="UP000821853">
    <property type="component" value="Chromosome 1"/>
</dbReference>
<proteinExistence type="inferred from homology"/>
<evidence type="ECO:0000256" key="1">
    <source>
        <dbReference type="ARBA" id="ARBA00006019"/>
    </source>
</evidence>
<dbReference type="InterPro" id="IPR045093">
    <property type="entry name" value="Cullin"/>
</dbReference>
<dbReference type="InterPro" id="IPR016159">
    <property type="entry name" value="Cullin_repeat-like_dom_sf"/>
</dbReference>
<dbReference type="EMBL" id="JABSTR010000001">
    <property type="protein sequence ID" value="KAH9362572.1"/>
    <property type="molecule type" value="Genomic_DNA"/>
</dbReference>
<dbReference type="Pfam" id="PF10557">
    <property type="entry name" value="Cullin_Nedd8"/>
    <property type="match status" value="1"/>
</dbReference>
<dbReference type="SMART" id="SM00182">
    <property type="entry name" value="CULLIN"/>
    <property type="match status" value="1"/>
</dbReference>
<dbReference type="Pfam" id="PF00888">
    <property type="entry name" value="Cullin"/>
    <property type="match status" value="1"/>
</dbReference>
<dbReference type="InterPro" id="IPR016158">
    <property type="entry name" value="Cullin_homology"/>
</dbReference>
<dbReference type="Gene3D" id="1.10.10.10">
    <property type="entry name" value="Winged helix-like DNA-binding domain superfamily/Winged helix DNA-binding domain"/>
    <property type="match status" value="2"/>
</dbReference>
<comment type="similarity">
    <text evidence="1 4 5">Belongs to the cullin family.</text>
</comment>
<evidence type="ECO:0000256" key="3">
    <source>
        <dbReference type="ARBA" id="ARBA00022843"/>
    </source>
</evidence>
<keyword evidence="3" id="KW-0832">Ubl conjugation</keyword>
<dbReference type="FunFam" id="1.10.10.10:FF:000014">
    <property type="entry name" value="Cullin 1"/>
    <property type="match status" value="1"/>
</dbReference>
<dbReference type="InterPro" id="IPR036390">
    <property type="entry name" value="WH_DNA-bd_sf"/>
</dbReference>
<dbReference type="OrthoDB" id="6420974at2759"/>
<dbReference type="VEuPathDB" id="VectorBase:HLOH_050120"/>
<dbReference type="SUPFAM" id="SSF75632">
    <property type="entry name" value="Cullin homology domain"/>
    <property type="match status" value="1"/>
</dbReference>
<gene>
    <name evidence="7" type="ORF">HPB48_015514</name>
</gene>
<dbReference type="InterPro" id="IPR019559">
    <property type="entry name" value="Cullin_neddylation_domain"/>
</dbReference>
<dbReference type="AlphaFoldDB" id="A0A9J6FKQ2"/>
<accession>A0A9J6FKQ2</accession>
<comment type="caution">
    <text evidence="7">The sequence shown here is derived from an EMBL/GenBank/DDBJ whole genome shotgun (WGS) entry which is preliminary data.</text>
</comment>
<dbReference type="PANTHER" id="PTHR11932">
    <property type="entry name" value="CULLIN"/>
    <property type="match status" value="1"/>
</dbReference>
<evidence type="ECO:0000313" key="7">
    <source>
        <dbReference type="EMBL" id="KAH9362572.1"/>
    </source>
</evidence>
<protein>
    <recommendedName>
        <fullName evidence="6">Cullin family profile domain-containing protein</fullName>
    </recommendedName>
</protein>
<evidence type="ECO:0000256" key="2">
    <source>
        <dbReference type="ARBA" id="ARBA00022499"/>
    </source>
</evidence>